<dbReference type="CDD" id="cd06464">
    <property type="entry name" value="ACD_sHsps-like"/>
    <property type="match status" value="1"/>
</dbReference>
<dbReference type="InterPro" id="IPR002068">
    <property type="entry name" value="A-crystallin/Hsp20_dom"/>
</dbReference>
<accession>A0AAW2ZM86</accession>
<evidence type="ECO:0000313" key="5">
    <source>
        <dbReference type="EMBL" id="KAL0489816.1"/>
    </source>
</evidence>
<evidence type="ECO:0000256" key="2">
    <source>
        <dbReference type="PROSITE-ProRule" id="PRU00285"/>
    </source>
</evidence>
<evidence type="ECO:0000313" key="6">
    <source>
        <dbReference type="Proteomes" id="UP001431209"/>
    </source>
</evidence>
<keyword evidence="6" id="KW-1185">Reference proteome</keyword>
<evidence type="ECO:0000256" key="1">
    <source>
        <dbReference type="ARBA" id="ARBA00023016"/>
    </source>
</evidence>
<dbReference type="PROSITE" id="PS01031">
    <property type="entry name" value="SHSP"/>
    <property type="match status" value="1"/>
</dbReference>
<proteinExistence type="inferred from homology"/>
<comment type="caution">
    <text evidence="5">The sequence shown here is derived from an EMBL/GenBank/DDBJ whole genome shotgun (WGS) entry which is preliminary data.</text>
</comment>
<dbReference type="SUPFAM" id="SSF49764">
    <property type="entry name" value="HSP20-like chaperones"/>
    <property type="match status" value="1"/>
</dbReference>
<evidence type="ECO:0000259" key="4">
    <source>
        <dbReference type="PROSITE" id="PS01031"/>
    </source>
</evidence>
<comment type="similarity">
    <text evidence="2 3">Belongs to the small heat shock protein (HSP20) family.</text>
</comment>
<reference evidence="5 6" key="1">
    <citation type="submission" date="2024-03" db="EMBL/GenBank/DDBJ databases">
        <title>The Acrasis kona genome and developmental transcriptomes reveal deep origins of eukaryotic multicellular pathways.</title>
        <authorList>
            <person name="Sheikh S."/>
            <person name="Fu C.-J."/>
            <person name="Brown M.W."/>
            <person name="Baldauf S.L."/>
        </authorList>
    </citation>
    <scope>NUCLEOTIDE SEQUENCE [LARGE SCALE GENOMIC DNA]</scope>
    <source>
        <strain evidence="5 6">ATCC MYA-3509</strain>
    </source>
</reference>
<dbReference type="AlphaFoldDB" id="A0AAW2ZM86"/>
<dbReference type="Pfam" id="PF00011">
    <property type="entry name" value="HSP20"/>
    <property type="match status" value="1"/>
</dbReference>
<keyword evidence="1" id="KW-0346">Stress response</keyword>
<organism evidence="5 6">
    <name type="scientific">Acrasis kona</name>
    <dbReference type="NCBI Taxonomy" id="1008807"/>
    <lineage>
        <taxon>Eukaryota</taxon>
        <taxon>Discoba</taxon>
        <taxon>Heterolobosea</taxon>
        <taxon>Tetramitia</taxon>
        <taxon>Eutetramitia</taxon>
        <taxon>Acrasidae</taxon>
        <taxon>Acrasis</taxon>
    </lineage>
</organism>
<gene>
    <name evidence="5" type="ORF">AKO1_009284</name>
</gene>
<dbReference type="Gene3D" id="2.60.40.790">
    <property type="match status" value="1"/>
</dbReference>
<dbReference type="InterPro" id="IPR031107">
    <property type="entry name" value="Small_HSP"/>
</dbReference>
<dbReference type="PANTHER" id="PTHR11527">
    <property type="entry name" value="HEAT-SHOCK PROTEIN 20 FAMILY MEMBER"/>
    <property type="match status" value="1"/>
</dbReference>
<dbReference type="EMBL" id="JAOPGA020001603">
    <property type="protein sequence ID" value="KAL0489816.1"/>
    <property type="molecule type" value="Genomic_DNA"/>
</dbReference>
<dbReference type="Proteomes" id="UP001431209">
    <property type="component" value="Unassembled WGS sequence"/>
</dbReference>
<feature type="domain" description="SHSP" evidence="4">
    <location>
        <begin position="30"/>
        <end position="143"/>
    </location>
</feature>
<sequence>MLYTDTTYFPPSLSRRRTSKASVFDEISKQQLELTTENTTIENRPASVRIMAHIPGLKPENVDVEVDGKYLIISGQIIREDEDHEEDVARRKREGIFYTQANTLERFVKKFILPSNVEVQRIDAGVSDNGRLIITLPKHIESF</sequence>
<protein>
    <submittedName>
        <fullName evidence="5">HSP20 family protein</fullName>
    </submittedName>
</protein>
<name>A0AAW2ZM86_9EUKA</name>
<evidence type="ECO:0000256" key="3">
    <source>
        <dbReference type="RuleBase" id="RU003616"/>
    </source>
</evidence>
<dbReference type="InterPro" id="IPR008978">
    <property type="entry name" value="HSP20-like_chaperone"/>
</dbReference>